<dbReference type="Proteomes" id="UP000321892">
    <property type="component" value="Chromosome"/>
</dbReference>
<evidence type="ECO:0000313" key="2">
    <source>
        <dbReference type="EMBL" id="BBM39663.1"/>
    </source>
</evidence>
<evidence type="ECO:0000313" key="3">
    <source>
        <dbReference type="Proteomes" id="UP000321892"/>
    </source>
</evidence>
<protein>
    <submittedName>
        <fullName evidence="2">Uncharacterized protein</fullName>
    </submittedName>
</protein>
<keyword evidence="1" id="KW-0472">Membrane</keyword>
<keyword evidence="1" id="KW-0812">Transmembrane</keyword>
<organism evidence="2 3">
    <name type="scientific">Leptotrichia hofstadii</name>
    <dbReference type="NCBI Taxonomy" id="157688"/>
    <lineage>
        <taxon>Bacteria</taxon>
        <taxon>Fusobacteriati</taxon>
        <taxon>Fusobacteriota</taxon>
        <taxon>Fusobacteriia</taxon>
        <taxon>Fusobacteriales</taxon>
        <taxon>Leptotrichiaceae</taxon>
        <taxon>Leptotrichia</taxon>
    </lineage>
</organism>
<sequence>MKGKDKYMKFWKSNKKLLIFLVCSSIVFWNIWILGELNKNEFIKTIGSSFFFEFIFVGITIFWIERIQEKIKNEEEEPKKEVVYNRIAKIFKRFNSLCIEMCRYSDIEIKEIQNIEELYTVRNFDKIFKNLDLESIPCFLSSVKGKWGDFIKSIADYIKSEWEMLIPLYHFIESKLYNQIDNFFEENELLKMMNLIDDIKKAHDNDKSYDKLHKYAKSFFRKSSLEENLKEILNIMKIFNEEYKKNWNKEIELKSF</sequence>
<feature type="transmembrane region" description="Helical" evidence="1">
    <location>
        <begin position="46"/>
        <end position="64"/>
    </location>
</feature>
<gene>
    <name evidence="2" type="ORF">JCM16775_2400</name>
</gene>
<feature type="transmembrane region" description="Helical" evidence="1">
    <location>
        <begin position="16"/>
        <end position="34"/>
    </location>
</feature>
<evidence type="ECO:0000256" key="1">
    <source>
        <dbReference type="SAM" id="Phobius"/>
    </source>
</evidence>
<keyword evidence="3" id="KW-1185">Reference proteome</keyword>
<dbReference type="EMBL" id="AP019823">
    <property type="protein sequence ID" value="BBM39663.1"/>
    <property type="molecule type" value="Genomic_DNA"/>
</dbReference>
<proteinExistence type="predicted"/>
<dbReference type="AlphaFoldDB" id="A0A510JPQ1"/>
<reference evidence="2 3" key="1">
    <citation type="submission" date="2019-07" db="EMBL/GenBank/DDBJ databases">
        <title>Complete Genome Sequence of Leptotrichia hofstadii Strain JCM16775.</title>
        <authorList>
            <person name="Watanabe S."/>
            <person name="Cui L."/>
        </authorList>
    </citation>
    <scope>NUCLEOTIDE SEQUENCE [LARGE SCALE GENOMIC DNA]</scope>
    <source>
        <strain evidence="2 3">JCM16775</strain>
    </source>
</reference>
<name>A0A510JPQ1_9FUSO</name>
<dbReference type="KEGG" id="lhf:JCM16775_2400"/>
<keyword evidence="1" id="KW-1133">Transmembrane helix</keyword>
<accession>A0A510JPQ1</accession>